<sequence>MKRTKTALVLLSFLILASASAFSVKAQVAVQGETIWTMAGENITNGVILIGANGKIEAVGTAAQVKIPSNYKVVTAKVVTPGLIDAHTVIGLNGYLNQPHDQMAVDGSAPIQPELRAIDAYNAEEKLIEWVRQFGRDDDSHWTFAAIVGFGADDDRQNFRQEC</sequence>
<dbReference type="InterPro" id="IPR011059">
    <property type="entry name" value="Metal-dep_hydrolase_composite"/>
</dbReference>
<dbReference type="GO" id="GO:0016810">
    <property type="term" value="F:hydrolase activity, acting on carbon-nitrogen (but not peptide) bonds"/>
    <property type="evidence" value="ECO:0007669"/>
    <property type="project" value="InterPro"/>
</dbReference>
<keyword evidence="3" id="KW-1185">Reference proteome</keyword>
<evidence type="ECO:0000313" key="2">
    <source>
        <dbReference type="EMBL" id="KAK0039358.1"/>
    </source>
</evidence>
<reference evidence="2" key="2">
    <citation type="submission" date="2023-04" db="EMBL/GenBank/DDBJ databases">
        <authorList>
            <person name="Bu L."/>
            <person name="Lu L."/>
            <person name="Laidemitt M.R."/>
            <person name="Zhang S.M."/>
            <person name="Mutuku M."/>
            <person name="Mkoji G."/>
            <person name="Steinauer M."/>
            <person name="Loker E.S."/>
        </authorList>
    </citation>
    <scope>NUCLEOTIDE SEQUENCE</scope>
    <source>
        <strain evidence="2">KasaAsao</strain>
        <tissue evidence="2">Whole Snail</tissue>
    </source>
</reference>
<dbReference type="Gene3D" id="2.30.40.10">
    <property type="entry name" value="Urease, subunit C, domain 1"/>
    <property type="match status" value="1"/>
</dbReference>
<accession>A0AAD8ANG2</accession>
<reference evidence="2" key="1">
    <citation type="journal article" date="2023" name="PLoS Negl. Trop. Dis.">
        <title>A genome sequence for Biomphalaria pfeifferi, the major vector snail for the human-infecting parasite Schistosoma mansoni.</title>
        <authorList>
            <person name="Bu L."/>
            <person name="Lu L."/>
            <person name="Laidemitt M.R."/>
            <person name="Zhang S.M."/>
            <person name="Mutuku M."/>
            <person name="Mkoji G."/>
            <person name="Steinauer M."/>
            <person name="Loker E.S."/>
        </authorList>
    </citation>
    <scope>NUCLEOTIDE SEQUENCE</scope>
    <source>
        <tissue evidence="2">Whole Snail</tissue>
    </source>
</reference>
<organism evidence="2 3">
    <name type="scientific">Biomphalaria pfeifferi</name>
    <name type="common">Bloodfluke planorb</name>
    <name type="synonym">Freshwater snail</name>
    <dbReference type="NCBI Taxonomy" id="112525"/>
    <lineage>
        <taxon>Eukaryota</taxon>
        <taxon>Metazoa</taxon>
        <taxon>Spiralia</taxon>
        <taxon>Lophotrochozoa</taxon>
        <taxon>Mollusca</taxon>
        <taxon>Gastropoda</taxon>
        <taxon>Heterobranchia</taxon>
        <taxon>Euthyneura</taxon>
        <taxon>Panpulmonata</taxon>
        <taxon>Hygrophila</taxon>
        <taxon>Lymnaeoidea</taxon>
        <taxon>Planorbidae</taxon>
        <taxon>Biomphalaria</taxon>
    </lineage>
</organism>
<feature type="signal peptide" evidence="1">
    <location>
        <begin position="1"/>
        <end position="21"/>
    </location>
</feature>
<dbReference type="Proteomes" id="UP001233172">
    <property type="component" value="Unassembled WGS sequence"/>
</dbReference>
<feature type="chain" id="PRO_5042011817" evidence="1">
    <location>
        <begin position="22"/>
        <end position="163"/>
    </location>
</feature>
<name>A0AAD8ANG2_BIOPF</name>
<keyword evidence="1" id="KW-0732">Signal</keyword>
<evidence type="ECO:0000256" key="1">
    <source>
        <dbReference type="SAM" id="SignalP"/>
    </source>
</evidence>
<comment type="caution">
    <text evidence="2">The sequence shown here is derived from an EMBL/GenBank/DDBJ whole genome shotgun (WGS) entry which is preliminary data.</text>
</comment>
<dbReference type="AlphaFoldDB" id="A0AAD8ANG2"/>
<dbReference type="SUPFAM" id="SSF51338">
    <property type="entry name" value="Composite domain of metallo-dependent hydrolases"/>
    <property type="match status" value="1"/>
</dbReference>
<dbReference type="EMBL" id="JASAOG010000451">
    <property type="protein sequence ID" value="KAK0039358.1"/>
    <property type="molecule type" value="Genomic_DNA"/>
</dbReference>
<evidence type="ECO:0000313" key="3">
    <source>
        <dbReference type="Proteomes" id="UP001233172"/>
    </source>
</evidence>
<proteinExistence type="predicted"/>
<protein>
    <submittedName>
        <fullName evidence="2">Amidohydrolase</fullName>
    </submittedName>
</protein>
<gene>
    <name evidence="2" type="ORF">Bpfe_031191</name>
</gene>